<evidence type="ECO:0000313" key="5">
    <source>
        <dbReference type="Proteomes" id="UP000179616"/>
    </source>
</evidence>
<name>A0A1S1L9S5_9MYCO</name>
<evidence type="ECO:0000259" key="3">
    <source>
        <dbReference type="Pfam" id="PF03061"/>
    </source>
</evidence>
<dbReference type="Gene3D" id="3.10.129.10">
    <property type="entry name" value="Hotdog Thioesterase"/>
    <property type="match status" value="1"/>
</dbReference>
<dbReference type="PIRSF" id="PIRSF003230">
    <property type="entry name" value="YbgC"/>
    <property type="match status" value="1"/>
</dbReference>
<evidence type="ECO:0000313" key="4">
    <source>
        <dbReference type="EMBL" id="OHU21708.1"/>
    </source>
</evidence>
<dbReference type="NCBIfam" id="TIGR00051">
    <property type="entry name" value="YbgC/FadM family acyl-CoA thioesterase"/>
    <property type="match status" value="1"/>
</dbReference>
<dbReference type="InterPro" id="IPR006683">
    <property type="entry name" value="Thioestr_dom"/>
</dbReference>
<evidence type="ECO:0000256" key="1">
    <source>
        <dbReference type="ARBA" id="ARBA00005953"/>
    </source>
</evidence>
<dbReference type="SUPFAM" id="SSF54637">
    <property type="entry name" value="Thioesterase/thiol ester dehydrase-isomerase"/>
    <property type="match status" value="1"/>
</dbReference>
<comment type="similarity">
    <text evidence="1">Belongs to the 4-hydroxybenzoyl-CoA thioesterase family.</text>
</comment>
<gene>
    <name evidence="4" type="ORF">BKG76_14065</name>
</gene>
<protein>
    <submittedName>
        <fullName evidence="4">4-hydroxybenzoyl-CoA thioesterase</fullName>
    </submittedName>
</protein>
<dbReference type="CDD" id="cd00586">
    <property type="entry name" value="4HBT"/>
    <property type="match status" value="1"/>
</dbReference>
<reference evidence="4 5" key="1">
    <citation type="submission" date="2016-10" db="EMBL/GenBank/DDBJ databases">
        <title>Evaluation of Human, Veterinary and Environmental Mycobacterium chelonae Isolates by Core Genome Phylogenomic Analysis, Targeted Gene Comparison, and Anti-microbial Susceptibility Patterns: A Tale of Mistaken Identities.</title>
        <authorList>
            <person name="Fogelson S.B."/>
            <person name="Camus A.C."/>
            <person name="Lorenz W."/>
            <person name="Vasireddy R."/>
            <person name="Vasireddy S."/>
            <person name="Smith T."/>
            <person name="Brown-Elliott B.A."/>
            <person name="Wallace R.J.Jr."/>
            <person name="Hasan N.A."/>
            <person name="Reischl U."/>
            <person name="Sanchez S."/>
        </authorList>
    </citation>
    <scope>NUCLEOTIDE SEQUENCE [LARGE SCALE GENOMIC DNA]</scope>
    <source>
        <strain evidence="4 5">1559</strain>
    </source>
</reference>
<dbReference type="Proteomes" id="UP000179616">
    <property type="component" value="Unassembled WGS sequence"/>
</dbReference>
<proteinExistence type="inferred from homology"/>
<dbReference type="GO" id="GO:0047617">
    <property type="term" value="F:fatty acyl-CoA hydrolase activity"/>
    <property type="evidence" value="ECO:0007669"/>
    <property type="project" value="TreeGrafter"/>
</dbReference>
<dbReference type="EMBL" id="MLIK01000019">
    <property type="protein sequence ID" value="OHU21708.1"/>
    <property type="molecule type" value="Genomic_DNA"/>
</dbReference>
<dbReference type="STRING" id="948102.BKG76_14065"/>
<dbReference type="InterPro" id="IPR050563">
    <property type="entry name" value="4-hydroxybenzoyl-CoA_TE"/>
</dbReference>
<dbReference type="Pfam" id="PF03061">
    <property type="entry name" value="4HBT"/>
    <property type="match status" value="1"/>
</dbReference>
<dbReference type="PANTHER" id="PTHR31793:SF27">
    <property type="entry name" value="NOVEL THIOESTERASE SUPERFAMILY DOMAIN AND SAPOSIN A-TYPE DOMAIN CONTAINING PROTEIN (0610012H03RIK)"/>
    <property type="match status" value="1"/>
</dbReference>
<dbReference type="InterPro" id="IPR029069">
    <property type="entry name" value="HotDog_dom_sf"/>
</dbReference>
<sequence>MAQEDFSFCHPLRVRWAEVDMQGVVFNAHYLAYFDVALTEYWAALTGARNAGGDGVFEHMYVVKSVIDYHASARFDDTVDIGVRIARMGRASMTCHFEIHRGGEHLITGETVYVHAIDGKSASFPDAFRAKVTEFEKTQPTSL</sequence>
<dbReference type="RefSeq" id="WP_070938172.1">
    <property type="nucleotide sequence ID" value="NZ_MLIK01000019.1"/>
</dbReference>
<feature type="domain" description="Thioesterase" evidence="3">
    <location>
        <begin position="22"/>
        <end position="106"/>
    </location>
</feature>
<organism evidence="4 5">
    <name type="scientific">Mycobacteroides franklinii</name>
    <dbReference type="NCBI Taxonomy" id="948102"/>
    <lineage>
        <taxon>Bacteria</taxon>
        <taxon>Bacillati</taxon>
        <taxon>Actinomycetota</taxon>
        <taxon>Actinomycetes</taxon>
        <taxon>Mycobacteriales</taxon>
        <taxon>Mycobacteriaceae</taxon>
        <taxon>Mycobacteroides</taxon>
    </lineage>
</organism>
<dbReference type="OrthoDB" id="9799036at2"/>
<keyword evidence="2" id="KW-0378">Hydrolase</keyword>
<comment type="caution">
    <text evidence="4">The sequence shown here is derived from an EMBL/GenBank/DDBJ whole genome shotgun (WGS) entry which is preliminary data.</text>
</comment>
<dbReference type="PANTHER" id="PTHR31793">
    <property type="entry name" value="4-HYDROXYBENZOYL-COA THIOESTERASE FAMILY MEMBER"/>
    <property type="match status" value="1"/>
</dbReference>
<dbReference type="AlphaFoldDB" id="A0A1S1L9S5"/>
<accession>A0A1S1L9S5</accession>
<dbReference type="InterPro" id="IPR006684">
    <property type="entry name" value="YbgC/YbaW"/>
</dbReference>
<dbReference type="GeneID" id="57167930"/>
<evidence type="ECO:0000256" key="2">
    <source>
        <dbReference type="ARBA" id="ARBA00022801"/>
    </source>
</evidence>